<dbReference type="KEGG" id="eha:Ethha_0997"/>
<dbReference type="GO" id="GO:0022857">
    <property type="term" value="F:transmembrane transporter activity"/>
    <property type="evidence" value="ECO:0007669"/>
    <property type="project" value="InterPro"/>
</dbReference>
<reference evidence="9 10" key="1">
    <citation type="submission" date="2010-12" db="EMBL/GenBank/DDBJ databases">
        <title>Complete sequence of Ethanoligenens harbinense YUAN-3.</title>
        <authorList>
            <person name="Lucas S."/>
            <person name="Copeland A."/>
            <person name="Lapidus A."/>
            <person name="Cheng J.-F."/>
            <person name="Bruce D."/>
            <person name="Goodwin L."/>
            <person name="Pitluck S."/>
            <person name="Chertkov O."/>
            <person name="Misra M."/>
            <person name="Detter J.C."/>
            <person name="Han C."/>
            <person name="Tapia R."/>
            <person name="Land M."/>
            <person name="Hauser L."/>
            <person name="Jeffries C."/>
            <person name="Kyrpides N."/>
            <person name="Ivanova N."/>
            <person name="Mikhailova N."/>
            <person name="Wang A."/>
            <person name="Mouttaki H."/>
            <person name="He Z."/>
            <person name="Zhou J."/>
            <person name="Hemme C.L."/>
            <person name="Woyke T."/>
        </authorList>
    </citation>
    <scope>NUCLEOTIDE SEQUENCE [LARGE SCALE GENOMIC DNA]</scope>
    <source>
        <strain evidence="10">DSM 18485 / JCM 12961 / CGMCC 1.5033 / YUAN-3</strain>
    </source>
</reference>
<evidence type="ECO:0000256" key="4">
    <source>
        <dbReference type="ARBA" id="ARBA00022475"/>
    </source>
</evidence>
<dbReference type="InterPro" id="IPR037294">
    <property type="entry name" value="ABC_BtuC-like"/>
</dbReference>
<dbReference type="FunFam" id="1.10.3470.10:FF:000001">
    <property type="entry name" value="Vitamin B12 ABC transporter permease BtuC"/>
    <property type="match status" value="1"/>
</dbReference>
<dbReference type="InterPro" id="IPR000522">
    <property type="entry name" value="ABC_transptr_permease_BtuC"/>
</dbReference>
<evidence type="ECO:0000256" key="1">
    <source>
        <dbReference type="ARBA" id="ARBA00004651"/>
    </source>
</evidence>
<keyword evidence="3" id="KW-0813">Transport</keyword>
<comment type="subcellular location">
    <subcellularLocation>
        <location evidence="1">Cell membrane</location>
        <topology evidence="1">Multi-pass membrane protein</topology>
    </subcellularLocation>
</comment>
<dbReference type="STRING" id="663278.Ethha_0997"/>
<evidence type="ECO:0000256" key="6">
    <source>
        <dbReference type="ARBA" id="ARBA00022989"/>
    </source>
</evidence>
<dbReference type="Proteomes" id="UP000001551">
    <property type="component" value="Chromosome"/>
</dbReference>
<dbReference type="Gene3D" id="1.10.3470.10">
    <property type="entry name" value="ABC transporter involved in vitamin B12 uptake, BtuC"/>
    <property type="match status" value="1"/>
</dbReference>
<dbReference type="GO" id="GO:0005886">
    <property type="term" value="C:plasma membrane"/>
    <property type="evidence" value="ECO:0007669"/>
    <property type="project" value="UniProtKB-SubCell"/>
</dbReference>
<feature type="transmembrane region" description="Helical" evidence="8">
    <location>
        <begin position="21"/>
        <end position="40"/>
    </location>
</feature>
<protein>
    <submittedName>
        <fullName evidence="9">Transport system permease protein</fullName>
    </submittedName>
</protein>
<dbReference type="SUPFAM" id="SSF81345">
    <property type="entry name" value="ABC transporter involved in vitamin B12 uptake, BtuC"/>
    <property type="match status" value="1"/>
</dbReference>
<dbReference type="PANTHER" id="PTHR30472:SF70">
    <property type="entry name" value="MOLYBDATE IMPORT SYSTEM PERMEASE PROTEIN MOLB"/>
    <property type="match status" value="1"/>
</dbReference>
<feature type="transmembrane region" description="Helical" evidence="8">
    <location>
        <begin position="220"/>
        <end position="238"/>
    </location>
</feature>
<keyword evidence="5 8" id="KW-0812">Transmembrane</keyword>
<dbReference type="HOGENOM" id="CLU_013016_0_2_9"/>
<sequence>MQITQMQKKRNEDTKQTRKKAPLLVILFLVGLMAAVFLLSFTVGRYATLLSQLLQIVCGKLFGCPRTWSKPVETVLLDVRLPRVLCALLVGAALSASGATYQGVFKNPMASPDLLGASAGAGFGAAIAILTGMSAGGMTMFAFLFGIGAVLVTFLTSRFIGRGRSGVIVLVLTGMVVQSLFLAFTSMIKYVADPNNKLPAITFWLMGGLSSVTKDQVGMLLVPFIIGIIPIYLLRWRMNALSFGEEEAQAMGINVQVLRFVFLFCATLLATSSIAVAGLVGWVGLIIPHLARLLVGPDFRLLLPVSLLAGGTFLLAVDDVARTVFPVEIPLGILTAIVGAPFFLSLLLRRRRNQRS</sequence>
<keyword evidence="7 8" id="KW-0472">Membrane</keyword>
<proteinExistence type="inferred from homology"/>
<dbReference type="PANTHER" id="PTHR30472">
    <property type="entry name" value="FERRIC ENTEROBACTIN TRANSPORT SYSTEM PERMEASE PROTEIN"/>
    <property type="match status" value="1"/>
</dbReference>
<evidence type="ECO:0000256" key="3">
    <source>
        <dbReference type="ARBA" id="ARBA00022448"/>
    </source>
</evidence>
<evidence type="ECO:0000256" key="8">
    <source>
        <dbReference type="SAM" id="Phobius"/>
    </source>
</evidence>
<feature type="transmembrane region" description="Helical" evidence="8">
    <location>
        <begin position="329"/>
        <end position="348"/>
    </location>
</feature>
<feature type="transmembrane region" description="Helical" evidence="8">
    <location>
        <begin position="258"/>
        <end position="287"/>
    </location>
</feature>
<evidence type="ECO:0000256" key="2">
    <source>
        <dbReference type="ARBA" id="ARBA00007935"/>
    </source>
</evidence>
<dbReference type="RefSeq" id="WP_013484911.1">
    <property type="nucleotide sequence ID" value="NC_014828.1"/>
</dbReference>
<feature type="transmembrane region" description="Helical" evidence="8">
    <location>
        <begin position="125"/>
        <end position="155"/>
    </location>
</feature>
<dbReference type="EMBL" id="CP002400">
    <property type="protein sequence ID" value="ADU26550.1"/>
    <property type="molecule type" value="Genomic_DNA"/>
</dbReference>
<dbReference type="Pfam" id="PF01032">
    <property type="entry name" value="FecCD"/>
    <property type="match status" value="1"/>
</dbReference>
<feature type="transmembrane region" description="Helical" evidence="8">
    <location>
        <begin position="167"/>
        <end position="192"/>
    </location>
</feature>
<evidence type="ECO:0000313" key="10">
    <source>
        <dbReference type="Proteomes" id="UP000001551"/>
    </source>
</evidence>
<dbReference type="CDD" id="cd06550">
    <property type="entry name" value="TM_ABC_iron-siderophores_like"/>
    <property type="match status" value="1"/>
</dbReference>
<gene>
    <name evidence="9" type="ordered locus">Ethha_0997</name>
</gene>
<dbReference type="eggNOG" id="COG0609">
    <property type="taxonomic scope" value="Bacteria"/>
</dbReference>
<dbReference type="GO" id="GO:0033214">
    <property type="term" value="P:siderophore-iron import into cell"/>
    <property type="evidence" value="ECO:0007669"/>
    <property type="project" value="TreeGrafter"/>
</dbReference>
<keyword evidence="4" id="KW-1003">Cell membrane</keyword>
<keyword evidence="6 8" id="KW-1133">Transmembrane helix</keyword>
<dbReference type="AlphaFoldDB" id="E6U450"/>
<comment type="similarity">
    <text evidence="2">Belongs to the binding-protein-dependent transport system permease family. FecCD subfamily.</text>
</comment>
<name>E6U450_ETHHY</name>
<organism evidence="9 10">
    <name type="scientific">Ethanoligenens harbinense (strain DSM 18485 / JCM 12961 / CGMCC 1.5033 / YUAN-3)</name>
    <dbReference type="NCBI Taxonomy" id="663278"/>
    <lineage>
        <taxon>Bacteria</taxon>
        <taxon>Bacillati</taxon>
        <taxon>Bacillota</taxon>
        <taxon>Clostridia</taxon>
        <taxon>Eubacteriales</taxon>
        <taxon>Oscillospiraceae</taxon>
        <taxon>Ethanoligenens</taxon>
    </lineage>
</organism>
<evidence type="ECO:0000256" key="5">
    <source>
        <dbReference type="ARBA" id="ARBA00022692"/>
    </source>
</evidence>
<evidence type="ECO:0000313" key="9">
    <source>
        <dbReference type="EMBL" id="ADU26550.1"/>
    </source>
</evidence>
<keyword evidence="10" id="KW-1185">Reference proteome</keyword>
<evidence type="ECO:0000256" key="7">
    <source>
        <dbReference type="ARBA" id="ARBA00023136"/>
    </source>
</evidence>
<feature type="transmembrane region" description="Helical" evidence="8">
    <location>
        <begin position="84"/>
        <end position="105"/>
    </location>
</feature>
<accession>E6U450</accession>